<keyword evidence="3 5" id="KW-0472">Membrane</keyword>
<feature type="transmembrane region" description="Helical" evidence="5">
    <location>
        <begin position="175"/>
        <end position="196"/>
    </location>
</feature>
<keyword evidence="5" id="KW-0812">Transmembrane</keyword>
<dbReference type="AlphaFoldDB" id="A0A9Q0RNI6"/>
<proteinExistence type="inferred from homology"/>
<evidence type="ECO:0000256" key="3">
    <source>
        <dbReference type="ARBA" id="ARBA00023136"/>
    </source>
</evidence>
<keyword evidence="5" id="KW-1133">Transmembrane helix</keyword>
<dbReference type="GO" id="GO:0005794">
    <property type="term" value="C:Golgi apparatus"/>
    <property type="evidence" value="ECO:0007669"/>
    <property type="project" value="TreeGrafter"/>
</dbReference>
<comment type="caution">
    <text evidence="6">The sequence shown here is derived from an EMBL/GenBank/DDBJ whole genome shotgun (WGS) entry which is preliminary data.</text>
</comment>
<protein>
    <submittedName>
        <fullName evidence="6">Uncharacterized protein</fullName>
    </submittedName>
</protein>
<evidence type="ECO:0000256" key="1">
    <source>
        <dbReference type="ARBA" id="ARBA00004370"/>
    </source>
</evidence>
<feature type="region of interest" description="Disordered" evidence="4">
    <location>
        <begin position="1"/>
        <end position="55"/>
    </location>
</feature>
<dbReference type="GO" id="GO:0005789">
    <property type="term" value="C:endoplasmic reticulum membrane"/>
    <property type="evidence" value="ECO:0007669"/>
    <property type="project" value="TreeGrafter"/>
</dbReference>
<feature type="transmembrane region" description="Helical" evidence="5">
    <location>
        <begin position="237"/>
        <end position="254"/>
    </location>
</feature>
<evidence type="ECO:0000313" key="7">
    <source>
        <dbReference type="Proteomes" id="UP001142055"/>
    </source>
</evidence>
<comment type="similarity">
    <text evidence="2">Belongs to the CDP-alcohol phosphatidyltransferase class-I family.</text>
</comment>
<organism evidence="6 7">
    <name type="scientific">Blomia tropicalis</name>
    <name type="common">Mite</name>
    <dbReference type="NCBI Taxonomy" id="40697"/>
    <lineage>
        <taxon>Eukaryota</taxon>
        <taxon>Metazoa</taxon>
        <taxon>Ecdysozoa</taxon>
        <taxon>Arthropoda</taxon>
        <taxon>Chelicerata</taxon>
        <taxon>Arachnida</taxon>
        <taxon>Acari</taxon>
        <taxon>Acariformes</taxon>
        <taxon>Sarcoptiformes</taxon>
        <taxon>Astigmata</taxon>
        <taxon>Glycyphagoidea</taxon>
        <taxon>Echimyopodidae</taxon>
        <taxon>Blomia</taxon>
    </lineage>
</organism>
<accession>A0A9Q0RNI6</accession>
<dbReference type="GO" id="GO:0006646">
    <property type="term" value="P:phosphatidylethanolamine biosynthetic process"/>
    <property type="evidence" value="ECO:0007669"/>
    <property type="project" value="TreeGrafter"/>
</dbReference>
<feature type="transmembrane region" description="Helical" evidence="5">
    <location>
        <begin position="149"/>
        <end position="169"/>
    </location>
</feature>
<evidence type="ECO:0000313" key="6">
    <source>
        <dbReference type="EMBL" id="KAJ6220585.1"/>
    </source>
</evidence>
<dbReference type="PANTHER" id="PTHR10414:SF71">
    <property type="entry name" value="FI05338P"/>
    <property type="match status" value="1"/>
</dbReference>
<feature type="compositionally biased region" description="Polar residues" evidence="4">
    <location>
        <begin position="1"/>
        <end position="19"/>
    </location>
</feature>
<reference evidence="6" key="1">
    <citation type="submission" date="2022-12" db="EMBL/GenBank/DDBJ databases">
        <title>Genome assemblies of Blomia tropicalis.</title>
        <authorList>
            <person name="Cui Y."/>
        </authorList>
    </citation>
    <scope>NUCLEOTIDE SEQUENCE</scope>
    <source>
        <tissue evidence="6">Adult mites</tissue>
    </source>
</reference>
<evidence type="ECO:0000256" key="4">
    <source>
        <dbReference type="SAM" id="MobiDB-lite"/>
    </source>
</evidence>
<comment type="subcellular location">
    <subcellularLocation>
        <location evidence="1">Membrane</location>
    </subcellularLocation>
</comment>
<dbReference type="GO" id="GO:0004307">
    <property type="term" value="F:ethanolaminephosphotransferase activity"/>
    <property type="evidence" value="ECO:0007669"/>
    <property type="project" value="TreeGrafter"/>
</dbReference>
<dbReference type="PANTHER" id="PTHR10414">
    <property type="entry name" value="ETHANOLAMINEPHOSPHOTRANSFERASE"/>
    <property type="match status" value="1"/>
</dbReference>
<name>A0A9Q0RNI6_BLOTA</name>
<gene>
    <name evidence="6" type="ORF">RDWZM_006397</name>
</gene>
<dbReference type="EMBL" id="JAPWDV010000002">
    <property type="protein sequence ID" value="KAJ6220585.1"/>
    <property type="molecule type" value="Genomic_DNA"/>
</dbReference>
<feature type="compositionally biased region" description="Polar residues" evidence="4">
    <location>
        <begin position="38"/>
        <end position="54"/>
    </location>
</feature>
<sequence>MPSQGEIGSSSSSLPNGVSHTHLPKSIFRSLKSDRKTPGTSWSQQRHQQTQSISIYPHSMIAEQSDSKNSQRTIDPVRVYGKTTTAIRERIADLREQVRVDELALKSGNDDHIHKLKGSLVVGVVCHRRIPLSNNGCTRWETMLQVSAIWGQSIWSTPIVFLFGHQWILSEVLSLMTLATLSNAIISNASFVLLNVKTPLDRLGVNIPRKKGLITILPAIPVILLTLIMMIAYNYGYYHVNCTMFILTFGFTYAKLTMKLVIAHCTKSDLELADPALVAPILMTLTHLAMGEPMIAPNKALLCALICNTIELIRYFTSVSWDLRLALDVDIFAVRYPPEHEKSRRHCGGFYITGLNNQEVLSRNK</sequence>
<feature type="transmembrane region" description="Helical" evidence="5">
    <location>
        <begin position="212"/>
        <end position="231"/>
    </location>
</feature>
<dbReference type="InterPro" id="IPR014472">
    <property type="entry name" value="CHOPT"/>
</dbReference>
<keyword evidence="7" id="KW-1185">Reference proteome</keyword>
<evidence type="ECO:0000256" key="2">
    <source>
        <dbReference type="ARBA" id="ARBA00010441"/>
    </source>
</evidence>
<evidence type="ECO:0000256" key="5">
    <source>
        <dbReference type="SAM" id="Phobius"/>
    </source>
</evidence>
<dbReference type="Proteomes" id="UP001142055">
    <property type="component" value="Chromosome 2"/>
</dbReference>